<dbReference type="Proteomes" id="UP000316242">
    <property type="component" value="Unassembled WGS sequence"/>
</dbReference>
<keyword evidence="1" id="KW-0805">Transcription regulation</keyword>
<feature type="domain" description="HTH iclR-type" evidence="4">
    <location>
        <begin position="11"/>
        <end position="78"/>
    </location>
</feature>
<protein>
    <submittedName>
        <fullName evidence="6">IclR family transcriptional regulator</fullName>
    </submittedName>
</protein>
<dbReference type="InterPro" id="IPR036390">
    <property type="entry name" value="WH_DNA-bd_sf"/>
</dbReference>
<dbReference type="SMART" id="SM00346">
    <property type="entry name" value="HTH_ICLR"/>
    <property type="match status" value="1"/>
</dbReference>
<name>A0ABQ0RJT1_GLUNI</name>
<dbReference type="InterPro" id="IPR050707">
    <property type="entry name" value="HTH_MetabolicPath_Reg"/>
</dbReference>
<proteinExistence type="predicted"/>
<gene>
    <name evidence="6" type="primary">pcaR_1</name>
    <name evidence="6" type="ORF">ANI01nite_12670</name>
</gene>
<organism evidence="6 7">
    <name type="scientific">Glutamicibacter nicotianae</name>
    <name type="common">Arthrobacter nicotianae</name>
    <dbReference type="NCBI Taxonomy" id="37929"/>
    <lineage>
        <taxon>Bacteria</taxon>
        <taxon>Bacillati</taxon>
        <taxon>Actinomycetota</taxon>
        <taxon>Actinomycetes</taxon>
        <taxon>Micrococcales</taxon>
        <taxon>Micrococcaceae</taxon>
        <taxon>Glutamicibacter</taxon>
    </lineage>
</organism>
<dbReference type="InterPro" id="IPR012794">
    <property type="entry name" value="PcaR_PcaU"/>
</dbReference>
<evidence type="ECO:0000256" key="2">
    <source>
        <dbReference type="ARBA" id="ARBA00023125"/>
    </source>
</evidence>
<dbReference type="PROSITE" id="PS51078">
    <property type="entry name" value="ICLR_ED"/>
    <property type="match status" value="1"/>
</dbReference>
<keyword evidence="7" id="KW-1185">Reference proteome</keyword>
<evidence type="ECO:0000256" key="1">
    <source>
        <dbReference type="ARBA" id="ARBA00023015"/>
    </source>
</evidence>
<dbReference type="InterPro" id="IPR014757">
    <property type="entry name" value="Tscrpt_reg_IclR_C"/>
</dbReference>
<dbReference type="PROSITE" id="PS51077">
    <property type="entry name" value="HTH_ICLR"/>
    <property type="match status" value="1"/>
</dbReference>
<dbReference type="RefSeq" id="WP_066143936.1">
    <property type="nucleotide sequence ID" value="NZ_BAAAWM010000001.1"/>
</dbReference>
<sequence>MSEQAAPTASVQSLARGLAVISSFDAEHASMTLSEVAARTNLSRATARRFLLTLVDLGYVRTDGKHFELTSKVLQLGYAYLSSATLPQLIEPVLEELSAAVHESASASILDGSDIVYIARVHTRSIMRVGISVGTRFPAANTSMGRVLLAHQPAEIQQEVLSAGVQSMTGLGIGDAAALREELEKIRAQGYAVVDQELEIGLRSVAVPVFSADGTVVAAMNVSMSVHPNTAGTAQDAAQAVLPRLLEAAQQVREALAASR</sequence>
<dbReference type="SUPFAM" id="SSF46785">
    <property type="entry name" value="Winged helix' DNA-binding domain"/>
    <property type="match status" value="1"/>
</dbReference>
<feature type="domain" description="IclR-ED" evidence="5">
    <location>
        <begin position="72"/>
        <end position="258"/>
    </location>
</feature>
<evidence type="ECO:0000256" key="3">
    <source>
        <dbReference type="ARBA" id="ARBA00023163"/>
    </source>
</evidence>
<accession>A0ABQ0RJT1</accession>
<dbReference type="InterPro" id="IPR029016">
    <property type="entry name" value="GAF-like_dom_sf"/>
</dbReference>
<dbReference type="Pfam" id="PF01614">
    <property type="entry name" value="IclR_C"/>
    <property type="match status" value="1"/>
</dbReference>
<evidence type="ECO:0000313" key="6">
    <source>
        <dbReference type="EMBL" id="GEC12064.1"/>
    </source>
</evidence>
<evidence type="ECO:0000259" key="5">
    <source>
        <dbReference type="PROSITE" id="PS51078"/>
    </source>
</evidence>
<evidence type="ECO:0000313" key="7">
    <source>
        <dbReference type="Proteomes" id="UP000316242"/>
    </source>
</evidence>
<dbReference type="Pfam" id="PF09339">
    <property type="entry name" value="HTH_IclR"/>
    <property type="match status" value="1"/>
</dbReference>
<dbReference type="InterPro" id="IPR005471">
    <property type="entry name" value="Tscrpt_reg_IclR_N"/>
</dbReference>
<keyword evidence="2" id="KW-0238">DNA-binding</keyword>
<dbReference type="Gene3D" id="3.30.450.40">
    <property type="match status" value="1"/>
</dbReference>
<dbReference type="EMBL" id="BJNE01000004">
    <property type="protein sequence ID" value="GEC12064.1"/>
    <property type="molecule type" value="Genomic_DNA"/>
</dbReference>
<dbReference type="NCBIfam" id="TIGR02431">
    <property type="entry name" value="pcaR_pcaU"/>
    <property type="match status" value="1"/>
</dbReference>
<dbReference type="Gene3D" id="1.10.10.10">
    <property type="entry name" value="Winged helix-like DNA-binding domain superfamily/Winged helix DNA-binding domain"/>
    <property type="match status" value="1"/>
</dbReference>
<evidence type="ECO:0000259" key="4">
    <source>
        <dbReference type="PROSITE" id="PS51077"/>
    </source>
</evidence>
<dbReference type="PANTHER" id="PTHR30136">
    <property type="entry name" value="HELIX-TURN-HELIX TRANSCRIPTIONAL REGULATOR, ICLR FAMILY"/>
    <property type="match status" value="1"/>
</dbReference>
<dbReference type="InterPro" id="IPR036388">
    <property type="entry name" value="WH-like_DNA-bd_sf"/>
</dbReference>
<keyword evidence="3" id="KW-0804">Transcription</keyword>
<comment type="caution">
    <text evidence="6">The sequence shown here is derived from an EMBL/GenBank/DDBJ whole genome shotgun (WGS) entry which is preliminary data.</text>
</comment>
<dbReference type="PANTHER" id="PTHR30136:SF34">
    <property type="entry name" value="TRANSCRIPTIONAL REGULATOR"/>
    <property type="match status" value="1"/>
</dbReference>
<reference evidence="6 7" key="1">
    <citation type="submission" date="2019-06" db="EMBL/GenBank/DDBJ databases">
        <title>Whole genome shotgun sequence of Glutamicibacter nicotianae NBRC 14234.</title>
        <authorList>
            <person name="Hosoyama A."/>
            <person name="Uohara A."/>
            <person name="Ohji S."/>
            <person name="Ichikawa N."/>
        </authorList>
    </citation>
    <scope>NUCLEOTIDE SEQUENCE [LARGE SCALE GENOMIC DNA]</scope>
    <source>
        <strain evidence="6 7">NBRC 14234</strain>
    </source>
</reference>
<dbReference type="SUPFAM" id="SSF55781">
    <property type="entry name" value="GAF domain-like"/>
    <property type="match status" value="1"/>
</dbReference>